<feature type="compositionally biased region" description="Polar residues" evidence="1">
    <location>
        <begin position="845"/>
        <end position="859"/>
    </location>
</feature>
<comment type="caution">
    <text evidence="2">The sequence shown here is derived from an EMBL/GenBank/DDBJ whole genome shotgun (WGS) entry which is preliminary data.</text>
</comment>
<accession>A0A2C5YBY5</accession>
<feature type="region of interest" description="Disordered" evidence="1">
    <location>
        <begin position="1348"/>
        <end position="1390"/>
    </location>
</feature>
<dbReference type="OrthoDB" id="4889313at2759"/>
<reference evidence="2 3" key="1">
    <citation type="submission" date="2017-06" db="EMBL/GenBank/DDBJ databases">
        <title>Ant-infecting Ophiocordyceps genomes reveal a high diversity of potential behavioral manipulation genes and a possible major role for enterotoxins.</title>
        <authorList>
            <person name="De Bekker C."/>
            <person name="Evans H.C."/>
            <person name="Brachmann A."/>
            <person name="Hughes D.P."/>
        </authorList>
    </citation>
    <scope>NUCLEOTIDE SEQUENCE [LARGE SCALE GENOMIC DNA]</scope>
    <source>
        <strain evidence="2 3">Map64</strain>
    </source>
</reference>
<feature type="region of interest" description="Disordered" evidence="1">
    <location>
        <begin position="1007"/>
        <end position="1061"/>
    </location>
</feature>
<keyword evidence="3" id="KW-1185">Reference proteome</keyword>
<protein>
    <submittedName>
        <fullName evidence="2">Uncharacterized protein</fullName>
    </submittedName>
</protein>
<feature type="compositionally biased region" description="Basic and acidic residues" evidence="1">
    <location>
        <begin position="1164"/>
        <end position="1180"/>
    </location>
</feature>
<feature type="compositionally biased region" description="Low complexity" evidence="1">
    <location>
        <begin position="1218"/>
        <end position="1233"/>
    </location>
</feature>
<proteinExistence type="predicted"/>
<evidence type="ECO:0000313" key="2">
    <source>
        <dbReference type="EMBL" id="PHH64474.1"/>
    </source>
</evidence>
<name>A0A2C5YBY5_9HYPO</name>
<sequence>MPPAPATLEAWWLDEGYDALCQLVGTASVPCQPYHCDFASTVQRRLRAFDKDQRLAEKLRKSMTLAAQLKTFDHGINYCLMLDEVADIFHHRRAGGIHDGRAMHGLALLDKIEMSRQQLVQTTRNVMVWSSGSSSDTPLVETLHREAAQRYAELHIGLRACILAHDLSQADMVPAQAMARLNAFFPATAILAEYEDRDLTPYSVGLRDTVRFTVYEHIMTGNSASDQQRQAIQMKLFCWCNVSGYAKSIDALASYASNVKELEKLCIEALETVGESSVPAQASVRLVLDANAAMSTSTTAAPRSDTSKRKPTVPPVPNPLLRGMPGREYSPAKTDGAAFSGDVDAPSVLTYPNDLSMTEFVQHPLATELSMTSLQKAQLGLIMPRQISSRSFYSSTKLGAKSPNGLVSRSRRLAKQRSDGHPLPPIPESLKPKSKQKVLAKIYERIKTRSEAVAGASVPIPQPSAARVEQRNSNVSSILGRGKRRPALKEQVSSPELRLSTSNTWAMPLEPAIDASASFPSGPWPQDCPVEPAFDKQAMYRLALPRLSPMEYTRLYLIEKSRADQDGQPCELPAPDKIWCWTSKWDSFLIIPKLPEAINRSYAPVLAAECPRQEDGNPIQAQVAAAVELNYVAKPCPRLSLNLGGMTAFFPSVMNLARLEATTVNHCPSPTRVPRESRQHLRRSQSLAVCKNSALSEIVEETRHEDDFFIQTSPKSRSNPASLSDTHLSSTMELSEQHVQRTAGEFHLHDHGIRCIDDTQQDSPGYVCAQSCIAMEHRDSSSLHSASSEKTAIHTRPHDKEQKGSNWDATPSFYRRGNRDASPSPLHWPMEQPAVEYPSSRESRNQSFSPTSHNTSLQGRNYGLGDFGDAEHQSRELSPSGFNDGILDDWRPRSSQAMAAELQPAPLKVRKQRVQATGIKNTAECPKLCQGITEEIDRKLSEFASLQTARCETKDAMKPQYVGGVVEIRARLGPRTPAGTSKTRWRSVDTQLELTKRRLSDRNFGLRHVSSTIVGPSQSKNSPPSTRQPSYTESNDQGADGFPRLRRQRSDDTSVALADSPTLPVHMESIFRNGQGAAETMRARARQRLGERRVVARDEFLSFRLETLDSSAGAAMARPGAEPSSRAACTGWRTVPLGDNSFALDRAGARDSVTLLPRLRDCSKHDSRDKKIPGHVEHGVDASLQDDADGLEYRARGIGGASTTPLNFQRLGTRDRLAQASGRARTASRGRQSPSATPARPIEGNRLTRTPTRAVGNLFRKYSRSKLKDNKDDEGNGEDNDDGGREAVPGGLPASPLDVGHRIARAREHGSLESRRSKSPQKPRRIYSLSAREMVSQMCVQARLKVAASRSAEEEDGSSASSRVEGTRDKSKTKAASIASGRHGLLPQGELGLRGSVEAASRRPPHATAPLLPSALKGGANVGYKAKKPRGLRVVTDMDAKARRVGR</sequence>
<feature type="region of interest" description="Disordered" evidence="1">
    <location>
        <begin position="295"/>
        <end position="324"/>
    </location>
</feature>
<gene>
    <name evidence="2" type="ORF">CDD81_4549</name>
</gene>
<dbReference type="STRING" id="1399860.A0A2C5YBY5"/>
<feature type="compositionally biased region" description="Basic and acidic residues" evidence="1">
    <location>
        <begin position="1306"/>
        <end position="1316"/>
    </location>
</feature>
<organism evidence="2 3">
    <name type="scientific">Ophiocordyceps australis</name>
    <dbReference type="NCBI Taxonomy" id="1399860"/>
    <lineage>
        <taxon>Eukaryota</taxon>
        <taxon>Fungi</taxon>
        <taxon>Dikarya</taxon>
        <taxon>Ascomycota</taxon>
        <taxon>Pezizomycotina</taxon>
        <taxon>Sordariomycetes</taxon>
        <taxon>Hypocreomycetidae</taxon>
        <taxon>Hypocreales</taxon>
        <taxon>Ophiocordycipitaceae</taxon>
        <taxon>Ophiocordyceps</taxon>
    </lineage>
</organism>
<feature type="region of interest" description="Disordered" evidence="1">
    <location>
        <begin position="1197"/>
        <end position="1298"/>
    </location>
</feature>
<feature type="region of interest" description="Disordered" evidence="1">
    <location>
        <begin position="464"/>
        <end position="495"/>
    </location>
</feature>
<evidence type="ECO:0000256" key="1">
    <source>
        <dbReference type="SAM" id="MobiDB-lite"/>
    </source>
</evidence>
<feature type="compositionally biased region" description="Polar residues" evidence="1">
    <location>
        <begin position="1009"/>
        <end position="1037"/>
    </location>
</feature>
<feature type="region of interest" description="Disordered" evidence="1">
    <location>
        <begin position="778"/>
        <end position="889"/>
    </location>
</feature>
<evidence type="ECO:0000313" key="3">
    <source>
        <dbReference type="Proteomes" id="UP000226192"/>
    </source>
</evidence>
<feature type="region of interest" description="Disordered" evidence="1">
    <location>
        <begin position="1164"/>
        <end position="1183"/>
    </location>
</feature>
<feature type="compositionally biased region" description="Low complexity" evidence="1">
    <location>
        <begin position="295"/>
        <end position="304"/>
    </location>
</feature>
<dbReference type="Proteomes" id="UP000226192">
    <property type="component" value="Unassembled WGS sequence"/>
</dbReference>
<feature type="region of interest" description="Disordered" evidence="1">
    <location>
        <begin position="394"/>
        <end position="434"/>
    </location>
</feature>
<feature type="region of interest" description="Disordered" evidence="1">
    <location>
        <begin position="1306"/>
        <end position="1325"/>
    </location>
</feature>
<dbReference type="EMBL" id="NJET01000030">
    <property type="protein sequence ID" value="PHH64474.1"/>
    <property type="molecule type" value="Genomic_DNA"/>
</dbReference>